<name>U6K1F6_9EIME</name>
<evidence type="ECO:0008006" key="4">
    <source>
        <dbReference type="Google" id="ProtNLM"/>
    </source>
</evidence>
<dbReference type="RefSeq" id="XP_013354074.1">
    <property type="nucleotide sequence ID" value="XM_013498620.1"/>
</dbReference>
<keyword evidence="1" id="KW-0472">Membrane</keyword>
<dbReference type="OrthoDB" id="345126at2759"/>
<keyword evidence="3" id="KW-1185">Reference proteome</keyword>
<reference evidence="2" key="1">
    <citation type="submission" date="2013-10" db="EMBL/GenBank/DDBJ databases">
        <title>Genomic analysis of the causative agents of coccidiosis in chickens.</title>
        <authorList>
            <person name="Reid A.J."/>
            <person name="Blake D."/>
            <person name="Billington K."/>
            <person name="Browne H."/>
            <person name="Dunn M."/>
            <person name="Hung S."/>
            <person name="Kawahara F."/>
            <person name="Miranda-Saavedra D."/>
            <person name="Mourier T."/>
            <person name="Nagra H."/>
            <person name="Otto T.D."/>
            <person name="Rawlings N."/>
            <person name="Sanchez A."/>
            <person name="Sanders M."/>
            <person name="Subramaniam C."/>
            <person name="Tay Y."/>
            <person name="Dear P."/>
            <person name="Doerig C."/>
            <person name="Gruber A."/>
            <person name="Parkinson J."/>
            <person name="Shirley M."/>
            <person name="Wan K.L."/>
            <person name="Berriman M."/>
            <person name="Tomley F."/>
            <person name="Pain A."/>
        </authorList>
    </citation>
    <scope>NUCLEOTIDE SEQUENCE [LARGE SCALE GENOMIC DNA]</scope>
    <source>
        <strain evidence="2">Houghton</strain>
    </source>
</reference>
<dbReference type="VEuPathDB" id="ToxoDB:EMH_0067400"/>
<accession>U6K1F6</accession>
<dbReference type="Proteomes" id="UP000030744">
    <property type="component" value="Unassembled WGS sequence"/>
</dbReference>
<protein>
    <recommendedName>
        <fullName evidence="4">Transmembrane protein</fullName>
    </recommendedName>
</protein>
<dbReference type="EMBL" id="HG683345">
    <property type="protein sequence ID" value="CDJ31509.1"/>
    <property type="molecule type" value="Genomic_DNA"/>
</dbReference>
<proteinExistence type="predicted"/>
<dbReference type="AlphaFoldDB" id="U6K1F6"/>
<feature type="transmembrane region" description="Helical" evidence="1">
    <location>
        <begin position="96"/>
        <end position="112"/>
    </location>
</feature>
<evidence type="ECO:0000313" key="2">
    <source>
        <dbReference type="EMBL" id="CDJ31509.1"/>
    </source>
</evidence>
<feature type="transmembrane region" description="Helical" evidence="1">
    <location>
        <begin position="12"/>
        <end position="32"/>
    </location>
</feature>
<keyword evidence="1" id="KW-1133">Transmembrane helix</keyword>
<reference evidence="2" key="2">
    <citation type="submission" date="2013-10" db="EMBL/GenBank/DDBJ databases">
        <authorList>
            <person name="Aslett M."/>
        </authorList>
    </citation>
    <scope>NUCLEOTIDE SEQUENCE [LARGE SCALE GENOMIC DNA]</scope>
    <source>
        <strain evidence="2">Houghton</strain>
    </source>
</reference>
<keyword evidence="1" id="KW-0812">Transmembrane</keyword>
<organism evidence="2 3">
    <name type="scientific">Eimeria mitis</name>
    <dbReference type="NCBI Taxonomy" id="44415"/>
    <lineage>
        <taxon>Eukaryota</taxon>
        <taxon>Sar</taxon>
        <taxon>Alveolata</taxon>
        <taxon>Apicomplexa</taxon>
        <taxon>Conoidasida</taxon>
        <taxon>Coccidia</taxon>
        <taxon>Eucoccidiorida</taxon>
        <taxon>Eimeriorina</taxon>
        <taxon>Eimeriidae</taxon>
        <taxon>Eimeria</taxon>
    </lineage>
</organism>
<feature type="transmembrane region" description="Helical" evidence="1">
    <location>
        <begin position="118"/>
        <end position="140"/>
    </location>
</feature>
<sequence>MADGKQVLGKVTSWLGLLTGAFTIIVWCFLLNALNPKIKVDSEDVLNDINKIFWRSALFTFAPSVFLDVWTPFVMGMVSILCHFHGFGLTWMCKTYIHFFLWNFVLALFGNIGYAGGIGIICSAFSLLTTLLSLICVFLLPNQCPKLDLQSPKVPTRG</sequence>
<dbReference type="GeneID" id="25381287"/>
<feature type="transmembrane region" description="Helical" evidence="1">
    <location>
        <begin position="52"/>
        <end position="84"/>
    </location>
</feature>
<gene>
    <name evidence="2" type="ORF">EMH_0067400</name>
</gene>
<evidence type="ECO:0000256" key="1">
    <source>
        <dbReference type="SAM" id="Phobius"/>
    </source>
</evidence>
<evidence type="ECO:0000313" key="3">
    <source>
        <dbReference type="Proteomes" id="UP000030744"/>
    </source>
</evidence>